<keyword evidence="9" id="KW-0472">Membrane</keyword>
<keyword evidence="9" id="KW-0812">Transmembrane</keyword>
<evidence type="ECO:0000256" key="3">
    <source>
        <dbReference type="ARBA" id="ARBA00022553"/>
    </source>
</evidence>
<keyword evidence="12" id="KW-1185">Reference proteome</keyword>
<evidence type="ECO:0000259" key="10">
    <source>
        <dbReference type="Pfam" id="PF07730"/>
    </source>
</evidence>
<keyword evidence="4" id="KW-0808">Transferase</keyword>
<keyword evidence="3" id="KW-0597">Phosphoprotein</keyword>
<name>A0ABN0WU68_9ACTN</name>
<sequence length="374" mass="39441">MVAGVADSWVTWWSNGLLTGGPRYLVAGLAGVTGLALWWRRRFPVLVAVVLLVAHTLVFTPLALAVALFTVGEVFRDRLRVLWAFGVAGCVADLAAARIGGPAWDWRGAAYSLALVTGSLIVGYAVAVRRDLTHSAQELARAAQGQLEITRRWHELLVEQARAQERREIARELHDVVSHRVGHMVMTATTLTVGSSAGDARVVEKAELIGSEGRAALEELREILGVLAPEHAAGGAPRAPQPGAGQLPELVERARANGQRVDLEVAGDPQALGTVVQHALYRMVQEALTNANKHAPGSEVRVVVDCRADGLHLEVVNTSATGSRLKAAVGSGSGLLGVRERAVLLGGYAEAGPCGDGFRLAVFVPGHAGPARSA</sequence>
<proteinExistence type="predicted"/>
<evidence type="ECO:0000256" key="2">
    <source>
        <dbReference type="ARBA" id="ARBA00012438"/>
    </source>
</evidence>
<evidence type="ECO:0000313" key="12">
    <source>
        <dbReference type="Proteomes" id="UP001500063"/>
    </source>
</evidence>
<keyword evidence="6 11" id="KW-0418">Kinase</keyword>
<evidence type="ECO:0000256" key="5">
    <source>
        <dbReference type="ARBA" id="ARBA00022741"/>
    </source>
</evidence>
<dbReference type="Gene3D" id="3.30.565.10">
    <property type="entry name" value="Histidine kinase-like ATPase, C-terminal domain"/>
    <property type="match status" value="1"/>
</dbReference>
<keyword evidence="5" id="KW-0547">Nucleotide-binding</keyword>
<dbReference type="EMBL" id="BAAABW010000013">
    <property type="protein sequence ID" value="GAA0346781.1"/>
    <property type="molecule type" value="Genomic_DNA"/>
</dbReference>
<dbReference type="CDD" id="cd16917">
    <property type="entry name" value="HATPase_UhpB-NarQ-NarX-like"/>
    <property type="match status" value="1"/>
</dbReference>
<dbReference type="Pfam" id="PF07730">
    <property type="entry name" value="HisKA_3"/>
    <property type="match status" value="1"/>
</dbReference>
<protein>
    <recommendedName>
        <fullName evidence="2">histidine kinase</fullName>
        <ecNumber evidence="2">2.7.13.3</ecNumber>
    </recommendedName>
</protein>
<dbReference type="PANTHER" id="PTHR24421:SF10">
    <property type="entry name" value="NITRATE_NITRITE SENSOR PROTEIN NARQ"/>
    <property type="match status" value="1"/>
</dbReference>
<evidence type="ECO:0000313" key="11">
    <source>
        <dbReference type="EMBL" id="GAA0346781.1"/>
    </source>
</evidence>
<feature type="domain" description="Signal transduction histidine kinase subgroup 3 dimerisation and phosphoacceptor" evidence="10">
    <location>
        <begin position="165"/>
        <end position="230"/>
    </location>
</feature>
<dbReference type="SUPFAM" id="SSF55874">
    <property type="entry name" value="ATPase domain of HSP90 chaperone/DNA topoisomerase II/histidine kinase"/>
    <property type="match status" value="1"/>
</dbReference>
<organism evidence="11 12">
    <name type="scientific">Streptomyces blastmyceticus</name>
    <dbReference type="NCBI Taxonomy" id="68180"/>
    <lineage>
        <taxon>Bacteria</taxon>
        <taxon>Bacillati</taxon>
        <taxon>Actinomycetota</taxon>
        <taxon>Actinomycetes</taxon>
        <taxon>Kitasatosporales</taxon>
        <taxon>Streptomycetaceae</taxon>
        <taxon>Streptomyces</taxon>
    </lineage>
</organism>
<reference evidence="11 12" key="1">
    <citation type="journal article" date="2019" name="Int. J. Syst. Evol. Microbiol.">
        <title>The Global Catalogue of Microorganisms (GCM) 10K type strain sequencing project: providing services to taxonomists for standard genome sequencing and annotation.</title>
        <authorList>
            <consortium name="The Broad Institute Genomics Platform"/>
            <consortium name="The Broad Institute Genome Sequencing Center for Infectious Disease"/>
            <person name="Wu L."/>
            <person name="Ma J."/>
        </authorList>
    </citation>
    <scope>NUCLEOTIDE SEQUENCE [LARGE SCALE GENOMIC DNA]</scope>
    <source>
        <strain evidence="11 12">JCM 4565</strain>
    </source>
</reference>
<feature type="transmembrane region" description="Helical" evidence="9">
    <location>
        <begin position="46"/>
        <end position="69"/>
    </location>
</feature>
<keyword evidence="9" id="KW-1133">Transmembrane helix</keyword>
<dbReference type="InterPro" id="IPR011712">
    <property type="entry name" value="Sig_transdc_His_kin_sub3_dim/P"/>
</dbReference>
<keyword evidence="8" id="KW-0902">Two-component regulatory system</keyword>
<evidence type="ECO:0000256" key="6">
    <source>
        <dbReference type="ARBA" id="ARBA00022777"/>
    </source>
</evidence>
<dbReference type="PANTHER" id="PTHR24421">
    <property type="entry name" value="NITRATE/NITRITE SENSOR PROTEIN NARX-RELATED"/>
    <property type="match status" value="1"/>
</dbReference>
<dbReference type="InterPro" id="IPR050482">
    <property type="entry name" value="Sensor_HK_TwoCompSys"/>
</dbReference>
<comment type="caution">
    <text evidence="11">The sequence shown here is derived from an EMBL/GenBank/DDBJ whole genome shotgun (WGS) entry which is preliminary data.</text>
</comment>
<dbReference type="Gene3D" id="1.20.5.1930">
    <property type="match status" value="1"/>
</dbReference>
<feature type="transmembrane region" description="Helical" evidence="9">
    <location>
        <begin position="81"/>
        <end position="101"/>
    </location>
</feature>
<evidence type="ECO:0000256" key="7">
    <source>
        <dbReference type="ARBA" id="ARBA00022840"/>
    </source>
</evidence>
<evidence type="ECO:0000256" key="8">
    <source>
        <dbReference type="ARBA" id="ARBA00023012"/>
    </source>
</evidence>
<accession>A0ABN0WU68</accession>
<evidence type="ECO:0000256" key="4">
    <source>
        <dbReference type="ARBA" id="ARBA00022679"/>
    </source>
</evidence>
<dbReference type="Proteomes" id="UP001500063">
    <property type="component" value="Unassembled WGS sequence"/>
</dbReference>
<evidence type="ECO:0000256" key="1">
    <source>
        <dbReference type="ARBA" id="ARBA00000085"/>
    </source>
</evidence>
<dbReference type="GO" id="GO:0016301">
    <property type="term" value="F:kinase activity"/>
    <property type="evidence" value="ECO:0007669"/>
    <property type="project" value="UniProtKB-KW"/>
</dbReference>
<feature type="transmembrane region" description="Helical" evidence="9">
    <location>
        <begin position="108"/>
        <end position="127"/>
    </location>
</feature>
<evidence type="ECO:0000256" key="9">
    <source>
        <dbReference type="SAM" id="Phobius"/>
    </source>
</evidence>
<comment type="catalytic activity">
    <reaction evidence="1">
        <text>ATP + protein L-histidine = ADP + protein N-phospho-L-histidine.</text>
        <dbReference type="EC" id="2.7.13.3"/>
    </reaction>
</comment>
<dbReference type="EC" id="2.7.13.3" evidence="2"/>
<feature type="transmembrane region" description="Helical" evidence="9">
    <location>
        <begin position="20"/>
        <end position="39"/>
    </location>
</feature>
<keyword evidence="7" id="KW-0067">ATP-binding</keyword>
<dbReference type="InterPro" id="IPR036890">
    <property type="entry name" value="HATPase_C_sf"/>
</dbReference>
<gene>
    <name evidence="11" type="ORF">GCM10010319_24130</name>
</gene>